<dbReference type="Pfam" id="PF07929">
    <property type="entry name" value="PRiA4_ORF3"/>
    <property type="match status" value="1"/>
</dbReference>
<evidence type="ECO:0000259" key="1">
    <source>
        <dbReference type="Pfam" id="PF07929"/>
    </source>
</evidence>
<reference evidence="2 3" key="1">
    <citation type="submission" date="2015-07" db="EMBL/GenBank/DDBJ databases">
        <title>Comparative genomics of the Sigatoka disease complex on banana suggests a link between parallel evolutionary changes in Pseudocercospora fijiensis and Pseudocercospora eumusae and increased virulence on the banana host.</title>
        <authorList>
            <person name="Chang T.-C."/>
            <person name="Salvucci A."/>
            <person name="Crous P.W."/>
            <person name="Stergiopoulos I."/>
        </authorList>
    </citation>
    <scope>NUCLEOTIDE SEQUENCE [LARGE SCALE GENOMIC DNA]</scope>
    <source>
        <strain evidence="2 3">CBS 114824</strain>
    </source>
</reference>
<keyword evidence="3" id="KW-1185">Reference proteome</keyword>
<name>A0A139H6W8_9PEZI</name>
<protein>
    <recommendedName>
        <fullName evidence="1">Plasmid pRiA4b Orf3-like domain-containing protein</fullName>
    </recommendedName>
</protein>
<comment type="caution">
    <text evidence="2">The sequence shown here is derived from an EMBL/GenBank/DDBJ whole genome shotgun (WGS) entry which is preliminary data.</text>
</comment>
<gene>
    <name evidence="2" type="ORF">AC578_276</name>
</gene>
<organism evidence="2 3">
    <name type="scientific">Pseudocercospora eumusae</name>
    <dbReference type="NCBI Taxonomy" id="321146"/>
    <lineage>
        <taxon>Eukaryota</taxon>
        <taxon>Fungi</taxon>
        <taxon>Dikarya</taxon>
        <taxon>Ascomycota</taxon>
        <taxon>Pezizomycotina</taxon>
        <taxon>Dothideomycetes</taxon>
        <taxon>Dothideomycetidae</taxon>
        <taxon>Mycosphaerellales</taxon>
        <taxon>Mycosphaerellaceae</taxon>
        <taxon>Pseudocercospora</taxon>
    </lineage>
</organism>
<feature type="domain" description="Plasmid pRiA4b Orf3-like" evidence="1">
    <location>
        <begin position="39"/>
        <end position="144"/>
    </location>
</feature>
<dbReference type="SUPFAM" id="SSF159941">
    <property type="entry name" value="MM3350-like"/>
    <property type="match status" value="1"/>
</dbReference>
<sequence>MARDKIMLQTPLDEPGYPLKIEQIWPSGEAIDDGELSSTFRTLRAPTSISFHRLHDICERALSWQSDHEYQFALRELPFRNAACAPNTPGMAGKARQRRFWQNCESSKKRKLSQVFGGSRIWREIPHKIEYEVYIDQGWEYVVHFLGFCIRGEGYPLERNPRNSEAVSELE</sequence>
<dbReference type="InterPro" id="IPR012912">
    <property type="entry name" value="Plasmid_pRiA4b_Orf3-like"/>
</dbReference>
<evidence type="ECO:0000313" key="2">
    <source>
        <dbReference type="EMBL" id="KXS98225.1"/>
    </source>
</evidence>
<dbReference type="AlphaFoldDB" id="A0A139H6W8"/>
<accession>A0A139H6W8</accession>
<proteinExistence type="predicted"/>
<dbReference type="Proteomes" id="UP000070133">
    <property type="component" value="Unassembled WGS sequence"/>
</dbReference>
<dbReference type="OrthoDB" id="10397524at2759"/>
<dbReference type="EMBL" id="LFZN01000119">
    <property type="protein sequence ID" value="KXS98225.1"/>
    <property type="molecule type" value="Genomic_DNA"/>
</dbReference>
<evidence type="ECO:0000313" key="3">
    <source>
        <dbReference type="Proteomes" id="UP000070133"/>
    </source>
</evidence>
<dbReference type="Gene3D" id="3.10.290.30">
    <property type="entry name" value="MM3350-like"/>
    <property type="match status" value="1"/>
</dbReference>
<dbReference type="InterPro" id="IPR024047">
    <property type="entry name" value="MM3350-like_sf"/>
</dbReference>